<proteinExistence type="predicted"/>
<keyword evidence="3" id="KW-1185">Reference proteome</keyword>
<dbReference type="EMBL" id="BJZP01000004">
    <property type="protein sequence ID" value="GEO84174.1"/>
    <property type="molecule type" value="Genomic_DNA"/>
</dbReference>
<dbReference type="SUPFAM" id="SSF103515">
    <property type="entry name" value="Autotransporter"/>
    <property type="match status" value="1"/>
</dbReference>
<dbReference type="Gene3D" id="2.40.128.130">
    <property type="entry name" value="Autotransporter beta-domain"/>
    <property type="match status" value="1"/>
</dbReference>
<feature type="domain" description="Autotransporter" evidence="1">
    <location>
        <begin position="338"/>
        <end position="621"/>
    </location>
</feature>
<comment type="caution">
    <text evidence="2">The sequence shown here is derived from an EMBL/GenBank/DDBJ whole genome shotgun (WGS) entry which is preliminary data.</text>
</comment>
<dbReference type="Proteomes" id="UP000321717">
    <property type="component" value="Unassembled WGS sequence"/>
</dbReference>
<dbReference type="SMART" id="SM00869">
    <property type="entry name" value="Autotransporter"/>
    <property type="match status" value="1"/>
</dbReference>
<dbReference type="InterPro" id="IPR036709">
    <property type="entry name" value="Autotransporte_beta_dom_sf"/>
</dbReference>
<gene>
    <name evidence="2" type="ORF">RNA01_11060</name>
</gene>
<dbReference type="NCBIfam" id="NF033657">
    <property type="entry name" value="choice_anch_F"/>
    <property type="match status" value="1"/>
</dbReference>
<accession>A0A512HFF0</accession>
<protein>
    <recommendedName>
        <fullName evidence="1">Autotransporter domain-containing protein</fullName>
    </recommendedName>
</protein>
<name>A0A512HFF0_9HYPH</name>
<organism evidence="2 3">
    <name type="scientific">Ciceribacter naphthalenivorans</name>
    <dbReference type="NCBI Taxonomy" id="1118451"/>
    <lineage>
        <taxon>Bacteria</taxon>
        <taxon>Pseudomonadati</taxon>
        <taxon>Pseudomonadota</taxon>
        <taxon>Alphaproteobacteria</taxon>
        <taxon>Hyphomicrobiales</taxon>
        <taxon>Rhizobiaceae</taxon>
        <taxon>Ciceribacter</taxon>
    </lineage>
</organism>
<dbReference type="Pfam" id="PF03797">
    <property type="entry name" value="Autotransporter"/>
    <property type="match status" value="1"/>
</dbReference>
<reference evidence="2 3" key="1">
    <citation type="submission" date="2019-07" db="EMBL/GenBank/DDBJ databases">
        <title>Whole genome shotgun sequence of Rhizobium naphthalenivorans NBRC 107585.</title>
        <authorList>
            <person name="Hosoyama A."/>
            <person name="Uohara A."/>
            <person name="Ohji S."/>
            <person name="Ichikawa N."/>
        </authorList>
    </citation>
    <scope>NUCLEOTIDE SEQUENCE [LARGE SCALE GENOMIC DNA]</scope>
    <source>
        <strain evidence="2 3">NBRC 107585</strain>
    </source>
</reference>
<evidence type="ECO:0000313" key="3">
    <source>
        <dbReference type="Proteomes" id="UP000321717"/>
    </source>
</evidence>
<sequence>MASNPSAATWAGSTTALVQSPLQRTFYAAGLFGLEGQDTNGDGTNDGATIGFFTPDQRVALTFDPAVATAGSVQEQLNAGAPVQFDPATGAVVGTTYADLFGADTALLPLAFSPQGIFWDNDNDPSTDGVLMAAYLNGQWVTYRALNADGSFAVVDPSTLGLGIPAGGTLVPDPTGAGTAVVLTQAQIDALLANPIYSQDVVEDISKVNANFGIDIADLDGFNNGEFTIRVVPVFAPVVAAAVDDYQFDIAANLDAARVPFLALDPELDNVATAIEALPAAQRSAAIAQTGFGFLSAFDALTNGAARNQMDNAFFRIDGSRYGTGFGAASVDGQNSHTYNDAFSVFFAGGGFYGSNDARADSMGFDYNSWSASVGGDVKLSDTLLLGSAFGFTSGSANVDGGVGSLDADTYSFTGYFGSNWANGFYLDGALGYAFSDYNSSRTVSIGAINNTYEGDTTGHSILARVQAGYDYENDGWKIGPVGDLSIVHTKVGDFTEAGGGVALNVGSQDISSVQGGFGLRTDYRLKQDWGSLVMRGKAMVVHEFGDTDRTVNTSFVGGLPAGWNTPVTTGSDTFVLLNAGISAVLANNGASNIALGLDYNGRIGDGVSEHRGTVSVKFLW</sequence>
<dbReference type="AlphaFoldDB" id="A0A512HFF0"/>
<dbReference type="InterPro" id="IPR005546">
    <property type="entry name" value="Autotransporte_beta"/>
</dbReference>
<dbReference type="PROSITE" id="PS51208">
    <property type="entry name" value="AUTOTRANSPORTER"/>
    <property type="match status" value="1"/>
</dbReference>
<evidence type="ECO:0000259" key="1">
    <source>
        <dbReference type="PROSITE" id="PS51208"/>
    </source>
</evidence>
<evidence type="ECO:0000313" key="2">
    <source>
        <dbReference type="EMBL" id="GEO84174.1"/>
    </source>
</evidence>